<keyword evidence="1" id="KW-1133">Transmembrane helix</keyword>
<dbReference type="PANTHER" id="PTHR22911">
    <property type="entry name" value="ACYL-MALONYL CONDENSING ENZYME-RELATED"/>
    <property type="match status" value="1"/>
</dbReference>
<dbReference type="Gene3D" id="1.10.3730.20">
    <property type="match status" value="1"/>
</dbReference>
<accession>A0ABZ2KE40</accession>
<dbReference type="EMBL" id="CP089982">
    <property type="protein sequence ID" value="WXA95588.1"/>
    <property type="molecule type" value="Genomic_DNA"/>
</dbReference>
<evidence type="ECO:0000313" key="3">
    <source>
        <dbReference type="EMBL" id="WXA95588.1"/>
    </source>
</evidence>
<proteinExistence type="predicted"/>
<dbReference type="RefSeq" id="WP_394846194.1">
    <property type="nucleotide sequence ID" value="NZ_CP089982.1"/>
</dbReference>
<keyword evidence="4" id="KW-1185">Reference proteome</keyword>
<gene>
    <name evidence="3" type="ORF">LZC95_01865</name>
</gene>
<evidence type="ECO:0000259" key="2">
    <source>
        <dbReference type="Pfam" id="PF00892"/>
    </source>
</evidence>
<evidence type="ECO:0000256" key="1">
    <source>
        <dbReference type="SAM" id="Phobius"/>
    </source>
</evidence>
<keyword evidence="1" id="KW-0472">Membrane</keyword>
<protein>
    <submittedName>
        <fullName evidence="3">EamA family transporter</fullName>
    </submittedName>
</protein>
<keyword evidence="1" id="KW-0812">Transmembrane</keyword>
<reference evidence="3 4" key="1">
    <citation type="submission" date="2021-12" db="EMBL/GenBank/DDBJ databases">
        <title>Discovery of the Pendulisporaceae a myxobacterial family with distinct sporulation behavior and unique specialized metabolism.</title>
        <authorList>
            <person name="Garcia R."/>
            <person name="Popoff A."/>
            <person name="Bader C.D."/>
            <person name="Loehr J."/>
            <person name="Walesch S."/>
            <person name="Walt C."/>
            <person name="Boldt J."/>
            <person name="Bunk B."/>
            <person name="Haeckl F.J.F.P.J."/>
            <person name="Gunesch A.P."/>
            <person name="Birkelbach J."/>
            <person name="Nuebel U."/>
            <person name="Pietschmann T."/>
            <person name="Bach T."/>
            <person name="Mueller R."/>
        </authorList>
    </citation>
    <scope>NUCLEOTIDE SEQUENCE [LARGE SCALE GENOMIC DNA]</scope>
    <source>
        <strain evidence="3 4">MSr12523</strain>
    </source>
</reference>
<name>A0ABZ2KE40_9BACT</name>
<feature type="transmembrane region" description="Helical" evidence="1">
    <location>
        <begin position="118"/>
        <end position="137"/>
    </location>
</feature>
<feature type="domain" description="EamA" evidence="2">
    <location>
        <begin position="2"/>
        <end position="137"/>
    </location>
</feature>
<dbReference type="SUPFAM" id="SSF103481">
    <property type="entry name" value="Multidrug resistance efflux transporter EmrE"/>
    <property type="match status" value="1"/>
</dbReference>
<evidence type="ECO:0000313" key="4">
    <source>
        <dbReference type="Proteomes" id="UP001379533"/>
    </source>
</evidence>
<feature type="transmembrane region" description="Helical" evidence="1">
    <location>
        <begin position="65"/>
        <end position="84"/>
    </location>
</feature>
<dbReference type="InterPro" id="IPR037185">
    <property type="entry name" value="EmrE-like"/>
</dbReference>
<organism evidence="3 4">
    <name type="scientific">Pendulispora brunnea</name>
    <dbReference type="NCBI Taxonomy" id="2905690"/>
    <lineage>
        <taxon>Bacteria</taxon>
        <taxon>Pseudomonadati</taxon>
        <taxon>Myxococcota</taxon>
        <taxon>Myxococcia</taxon>
        <taxon>Myxococcales</taxon>
        <taxon>Sorangiineae</taxon>
        <taxon>Pendulisporaceae</taxon>
        <taxon>Pendulispora</taxon>
    </lineage>
</organism>
<dbReference type="PANTHER" id="PTHR22911:SF137">
    <property type="entry name" value="SOLUTE CARRIER FAMILY 35 MEMBER G2-RELATED"/>
    <property type="match status" value="1"/>
</dbReference>
<feature type="transmembrane region" description="Helical" evidence="1">
    <location>
        <begin position="31"/>
        <end position="53"/>
    </location>
</feature>
<dbReference type="Proteomes" id="UP001379533">
    <property type="component" value="Chromosome"/>
</dbReference>
<sequence>MTWLGYALLSAVFAALTAILAKMGVQGVPSNLATAIRTAVILVFAWGIAFATGEARALGNIRPRAVTFLVLSGLATGFSWLAYFRALQLGPASRVAPVDKLSLALTIVLSVVVLKEQLTWKLALGVGLITAGVLVTIQK</sequence>
<dbReference type="Pfam" id="PF00892">
    <property type="entry name" value="EamA"/>
    <property type="match status" value="1"/>
</dbReference>
<dbReference type="InterPro" id="IPR000620">
    <property type="entry name" value="EamA_dom"/>
</dbReference>